<dbReference type="SUPFAM" id="SSF56281">
    <property type="entry name" value="Metallo-hydrolase/oxidoreductase"/>
    <property type="match status" value="1"/>
</dbReference>
<comment type="caution">
    <text evidence="1">The sequence shown here is derived from an EMBL/GenBank/DDBJ whole genome shotgun (WGS) entry which is preliminary data.</text>
</comment>
<dbReference type="RefSeq" id="WP_233339435.1">
    <property type="nucleotide sequence ID" value="NZ_JAJTVO010000018.1"/>
</dbReference>
<proteinExistence type="predicted"/>
<organism evidence="1 2">
    <name type="scientific">Segatella copri</name>
    <dbReference type="NCBI Taxonomy" id="165179"/>
    <lineage>
        <taxon>Bacteria</taxon>
        <taxon>Pseudomonadati</taxon>
        <taxon>Bacteroidota</taxon>
        <taxon>Bacteroidia</taxon>
        <taxon>Bacteroidales</taxon>
        <taxon>Prevotellaceae</taxon>
        <taxon>Segatella</taxon>
    </lineage>
</organism>
<dbReference type="EMBL" id="JAJTVO010000018">
    <property type="protein sequence ID" value="MCE4122715.1"/>
    <property type="molecule type" value="Genomic_DNA"/>
</dbReference>
<reference evidence="1" key="1">
    <citation type="submission" date="2021-12" db="EMBL/GenBank/DDBJ databases">
        <authorList>
            <person name="Lv X."/>
        </authorList>
    </citation>
    <scope>NUCLEOTIDE SEQUENCE</scope>
    <source>
        <strain evidence="1">HF2106</strain>
    </source>
</reference>
<dbReference type="InterPro" id="IPR052159">
    <property type="entry name" value="Competence_DNA_uptake"/>
</dbReference>
<accession>A0AAW4YM11</accession>
<name>A0AAW4YM11_9BACT</name>
<evidence type="ECO:0000313" key="1">
    <source>
        <dbReference type="EMBL" id="MCE4122715.1"/>
    </source>
</evidence>
<dbReference type="Proteomes" id="UP001200307">
    <property type="component" value="Unassembled WGS sequence"/>
</dbReference>
<dbReference type="PANTHER" id="PTHR30619">
    <property type="entry name" value="DNA INTERNALIZATION/COMPETENCE PROTEIN COMEC/REC2"/>
    <property type="match status" value="1"/>
</dbReference>
<protein>
    <submittedName>
        <fullName evidence="1">MBL fold metallo-hydrolase</fullName>
    </submittedName>
</protein>
<dbReference type="InterPro" id="IPR036866">
    <property type="entry name" value="RibonucZ/Hydroxyglut_hydro"/>
</dbReference>
<gene>
    <name evidence="1" type="ORF">LYY06_10635</name>
</gene>
<dbReference type="PANTHER" id="PTHR30619:SF1">
    <property type="entry name" value="RECOMBINATION PROTEIN 2"/>
    <property type="match status" value="1"/>
</dbReference>
<sequence length="391" mass="45280">MQVKFHTFPVGAGDCITLLLKNGDKELHIMVDCGHYKPEVNDYIKNEFHGHIDYLIVTHIDNDHIKGLIEMLSSKPDLTINHIFYNCYQRTSENLQEWDEKMVENMKRVFDHLPVVVDMLEQKINAETSMSLAKLILENDNWKKAWRREYIIDESSMVDLGNDMGRIIFLSPNKEALDTLDKKYRLLFWKTLYKPKKLDYDKEETIYESLMRIMEQEDNEGFDEEPVSSKVLDENALKFYAAEKMKDLSPENEASIAFIWEHEGHRILFMGDANPNQVVKKIGDVYNDAPKPVLFDAIKISHHGSAHSTSKELVNVADSERYFVTGGASARPSYQALARIIIAPLPEDLSHREIRYNRENDILKSLASNESLKDKLHYSIIANANEYEVSY</sequence>
<dbReference type="Gene3D" id="3.60.15.10">
    <property type="entry name" value="Ribonuclease Z/Hydroxyacylglutathione hydrolase-like"/>
    <property type="match status" value="1"/>
</dbReference>
<dbReference type="AlphaFoldDB" id="A0AAW4YM11"/>
<evidence type="ECO:0000313" key="2">
    <source>
        <dbReference type="Proteomes" id="UP001200307"/>
    </source>
</evidence>